<dbReference type="SMART" id="SM00226">
    <property type="entry name" value="LMWPc"/>
    <property type="match status" value="1"/>
</dbReference>
<dbReference type="Pfam" id="PF01022">
    <property type="entry name" value="HTH_5"/>
    <property type="match status" value="1"/>
</dbReference>
<dbReference type="CDD" id="cd16345">
    <property type="entry name" value="LMWP_ArsC"/>
    <property type="match status" value="1"/>
</dbReference>
<dbReference type="SMART" id="SM00418">
    <property type="entry name" value="HTH_ARSR"/>
    <property type="match status" value="1"/>
</dbReference>
<dbReference type="InterPro" id="IPR036388">
    <property type="entry name" value="WH-like_DNA-bd_sf"/>
</dbReference>
<feature type="domain" description="Phosphotyrosine protein phosphatase I" evidence="2">
    <location>
        <begin position="98"/>
        <end position="231"/>
    </location>
</feature>
<keyword evidence="1" id="KW-0059">Arsenical resistance</keyword>
<dbReference type="InterPro" id="IPR011991">
    <property type="entry name" value="ArsR-like_HTH"/>
</dbReference>
<accession>A0ABN3QLZ5</accession>
<evidence type="ECO:0000313" key="4">
    <source>
        <dbReference type="EMBL" id="GAA2629788.1"/>
    </source>
</evidence>
<dbReference type="SUPFAM" id="SSF46785">
    <property type="entry name" value="Winged helix' DNA-binding domain"/>
    <property type="match status" value="1"/>
</dbReference>
<proteinExistence type="predicted"/>
<dbReference type="SUPFAM" id="SSF52788">
    <property type="entry name" value="Phosphotyrosine protein phosphatases I"/>
    <property type="match status" value="1"/>
</dbReference>
<sequence length="240" mass="26412">MRWQLLSELARSDRQVRELTALLGQRQSLTSYHLGQLREAGLVSMRRSSADKRDTYYSLDLAACRDHLAVAGAALHPGLRLVPAAPTTPPDGAGRRPARVLFLCTGNSSRSQMAEAILERLGGGRVEVASAGSRPKALHPNAVRVMRERGIDIGDARSKHLSEFTERRFDHVISLCDRVREVCPEFSGAPAVAHWSIPDPAASAAADELSYPAFVRTADELTTRIQFLLHVIERAEENQQ</sequence>
<dbReference type="InterPro" id="IPR036390">
    <property type="entry name" value="WH_DNA-bd_sf"/>
</dbReference>
<dbReference type="Pfam" id="PF01451">
    <property type="entry name" value="LMWPc"/>
    <property type="match status" value="1"/>
</dbReference>
<evidence type="ECO:0000259" key="3">
    <source>
        <dbReference type="SMART" id="SM00418"/>
    </source>
</evidence>
<reference evidence="4 5" key="1">
    <citation type="journal article" date="2019" name="Int. J. Syst. Evol. Microbiol.">
        <title>The Global Catalogue of Microorganisms (GCM) 10K type strain sequencing project: providing services to taxonomists for standard genome sequencing and annotation.</title>
        <authorList>
            <consortium name="The Broad Institute Genomics Platform"/>
            <consortium name="The Broad Institute Genome Sequencing Center for Infectious Disease"/>
            <person name="Wu L."/>
            <person name="Ma J."/>
        </authorList>
    </citation>
    <scope>NUCLEOTIDE SEQUENCE [LARGE SCALE GENOMIC DNA]</scope>
    <source>
        <strain evidence="4 5">JCM 6833</strain>
    </source>
</reference>
<dbReference type="InterPro" id="IPR001845">
    <property type="entry name" value="HTH_ArsR_DNA-bd_dom"/>
</dbReference>
<dbReference type="Gene3D" id="1.10.10.10">
    <property type="entry name" value="Winged helix-like DNA-binding domain superfamily/Winged helix DNA-binding domain"/>
    <property type="match status" value="1"/>
</dbReference>
<dbReference type="PANTHER" id="PTHR43428">
    <property type="entry name" value="ARSENATE REDUCTASE"/>
    <property type="match status" value="1"/>
</dbReference>
<evidence type="ECO:0000313" key="5">
    <source>
        <dbReference type="Proteomes" id="UP001501509"/>
    </source>
</evidence>
<dbReference type="InterPro" id="IPR023485">
    <property type="entry name" value="Ptyr_pPase"/>
</dbReference>
<protein>
    <submittedName>
        <fullName evidence="4">ArsR family transcriptional regulator</fullName>
    </submittedName>
</protein>
<dbReference type="EMBL" id="BAAATD010000014">
    <property type="protein sequence ID" value="GAA2629788.1"/>
    <property type="molecule type" value="Genomic_DNA"/>
</dbReference>
<gene>
    <name evidence="4" type="ORF">GCM10010411_79380</name>
</gene>
<evidence type="ECO:0000259" key="2">
    <source>
        <dbReference type="SMART" id="SM00226"/>
    </source>
</evidence>
<keyword evidence="5" id="KW-1185">Reference proteome</keyword>
<evidence type="ECO:0000256" key="1">
    <source>
        <dbReference type="ARBA" id="ARBA00022849"/>
    </source>
</evidence>
<name>A0ABN3QLZ5_9ACTN</name>
<dbReference type="Proteomes" id="UP001501509">
    <property type="component" value="Unassembled WGS sequence"/>
</dbReference>
<comment type="caution">
    <text evidence="4">The sequence shown here is derived from an EMBL/GenBank/DDBJ whole genome shotgun (WGS) entry which is preliminary data.</text>
</comment>
<dbReference type="InterPro" id="IPR036196">
    <property type="entry name" value="Ptyr_pPase_sf"/>
</dbReference>
<dbReference type="PANTHER" id="PTHR43428:SF1">
    <property type="entry name" value="ARSENATE REDUCTASE"/>
    <property type="match status" value="1"/>
</dbReference>
<organism evidence="4 5">
    <name type="scientific">Actinomadura fulvescens</name>
    <dbReference type="NCBI Taxonomy" id="46160"/>
    <lineage>
        <taxon>Bacteria</taxon>
        <taxon>Bacillati</taxon>
        <taxon>Actinomycetota</taxon>
        <taxon>Actinomycetes</taxon>
        <taxon>Streptosporangiales</taxon>
        <taxon>Thermomonosporaceae</taxon>
        <taxon>Actinomadura</taxon>
    </lineage>
</organism>
<dbReference type="CDD" id="cd00090">
    <property type="entry name" value="HTH_ARSR"/>
    <property type="match status" value="1"/>
</dbReference>
<dbReference type="Gene3D" id="3.40.50.2300">
    <property type="match status" value="1"/>
</dbReference>
<feature type="domain" description="HTH arsR-type" evidence="3">
    <location>
        <begin position="1"/>
        <end position="73"/>
    </location>
</feature>